<organism evidence="1">
    <name type="scientific">marine sediment metagenome</name>
    <dbReference type="NCBI Taxonomy" id="412755"/>
    <lineage>
        <taxon>unclassified sequences</taxon>
        <taxon>metagenomes</taxon>
        <taxon>ecological metagenomes</taxon>
    </lineage>
</organism>
<sequence length="128" mass="14614">MIAVGDEIKNCHGNISVVTEVQVGKYGIFIREQFEHIEGWAYFPYELPPCKSTDDWYNWRHRGTTTLPSGVKVGDVCGSHFDTPKLDSVVDCDERWEHTILAMEAAGTTFPIQSIILEELMDRRSDHK</sequence>
<dbReference type="EMBL" id="LAZR01000211">
    <property type="protein sequence ID" value="KKN81690.1"/>
    <property type="molecule type" value="Genomic_DNA"/>
</dbReference>
<name>A0A0F9TKB1_9ZZZZ</name>
<dbReference type="AlphaFoldDB" id="A0A0F9TKB1"/>
<evidence type="ECO:0000313" key="1">
    <source>
        <dbReference type="EMBL" id="KKN81690.1"/>
    </source>
</evidence>
<gene>
    <name evidence="1" type="ORF">LCGC14_0316020</name>
</gene>
<protein>
    <submittedName>
        <fullName evidence="1">Uncharacterized protein</fullName>
    </submittedName>
</protein>
<accession>A0A0F9TKB1</accession>
<comment type="caution">
    <text evidence="1">The sequence shown here is derived from an EMBL/GenBank/DDBJ whole genome shotgun (WGS) entry which is preliminary data.</text>
</comment>
<reference evidence="1" key="1">
    <citation type="journal article" date="2015" name="Nature">
        <title>Complex archaea that bridge the gap between prokaryotes and eukaryotes.</title>
        <authorList>
            <person name="Spang A."/>
            <person name="Saw J.H."/>
            <person name="Jorgensen S.L."/>
            <person name="Zaremba-Niedzwiedzka K."/>
            <person name="Martijn J."/>
            <person name="Lind A.E."/>
            <person name="van Eijk R."/>
            <person name="Schleper C."/>
            <person name="Guy L."/>
            <person name="Ettema T.J."/>
        </authorList>
    </citation>
    <scope>NUCLEOTIDE SEQUENCE</scope>
</reference>
<proteinExistence type="predicted"/>